<keyword evidence="1" id="KW-1133">Transmembrane helix</keyword>
<sequence>MDFKVAVQTCFSKYVTFTGRARRSEFWWFVLFIVVGNVIASLLDSLLFGWMTSGHTVSILGALFGLAVFLPSIAAGVRRLHDLDRTGWWYLLVLIPVIGTLILIFFFVQKGTDGANRYGPDPVSGSGVPA</sequence>
<dbReference type="Proteomes" id="UP000325289">
    <property type="component" value="Unassembled WGS sequence"/>
</dbReference>
<feature type="transmembrane region" description="Helical" evidence="1">
    <location>
        <begin position="57"/>
        <end position="77"/>
    </location>
</feature>
<dbReference type="InterPro" id="IPR008523">
    <property type="entry name" value="DUF805"/>
</dbReference>
<reference evidence="2 3" key="1">
    <citation type="submission" date="2016-10" db="EMBL/GenBank/DDBJ databases">
        <authorList>
            <person name="Varghese N."/>
            <person name="Submissions S."/>
        </authorList>
    </citation>
    <scope>NUCLEOTIDE SEQUENCE [LARGE SCALE GENOMIC DNA]</scope>
    <source>
        <strain evidence="3">YIM D21,KCTC 23444,ACCC 10710</strain>
    </source>
</reference>
<dbReference type="AlphaFoldDB" id="A0A1I2C0K6"/>
<evidence type="ECO:0000313" key="2">
    <source>
        <dbReference type="EMBL" id="SFE61877.1"/>
    </source>
</evidence>
<keyword evidence="1" id="KW-0472">Membrane</keyword>
<feature type="transmembrane region" description="Helical" evidence="1">
    <location>
        <begin position="89"/>
        <end position="108"/>
    </location>
</feature>
<keyword evidence="1" id="KW-0812">Transmembrane</keyword>
<organism evidence="2 3">
    <name type="scientific">Roseivivax sediminis</name>
    <dbReference type="NCBI Taxonomy" id="936889"/>
    <lineage>
        <taxon>Bacteria</taxon>
        <taxon>Pseudomonadati</taxon>
        <taxon>Pseudomonadota</taxon>
        <taxon>Alphaproteobacteria</taxon>
        <taxon>Rhodobacterales</taxon>
        <taxon>Roseobacteraceae</taxon>
        <taxon>Roseivivax</taxon>
    </lineage>
</organism>
<gene>
    <name evidence="2" type="ORF">SAMN04515678_11263</name>
</gene>
<evidence type="ECO:0000256" key="1">
    <source>
        <dbReference type="SAM" id="Phobius"/>
    </source>
</evidence>
<evidence type="ECO:0000313" key="3">
    <source>
        <dbReference type="Proteomes" id="UP000325289"/>
    </source>
</evidence>
<accession>A0A1I2C0K6</accession>
<dbReference type="PANTHER" id="PTHR34980:SF2">
    <property type="entry name" value="INNER MEMBRANE PROTEIN YHAH-RELATED"/>
    <property type="match status" value="1"/>
</dbReference>
<protein>
    <submittedName>
        <fullName evidence="2">Uncharacterized membrane protein YhaH, DUF805 family</fullName>
    </submittedName>
</protein>
<dbReference type="Pfam" id="PF05656">
    <property type="entry name" value="DUF805"/>
    <property type="match status" value="1"/>
</dbReference>
<dbReference type="PANTHER" id="PTHR34980">
    <property type="entry name" value="INNER MEMBRANE PROTEIN-RELATED-RELATED"/>
    <property type="match status" value="1"/>
</dbReference>
<dbReference type="GO" id="GO:0005886">
    <property type="term" value="C:plasma membrane"/>
    <property type="evidence" value="ECO:0007669"/>
    <property type="project" value="TreeGrafter"/>
</dbReference>
<feature type="transmembrane region" description="Helical" evidence="1">
    <location>
        <begin position="26"/>
        <end position="51"/>
    </location>
</feature>
<keyword evidence="3" id="KW-1185">Reference proteome</keyword>
<name>A0A1I2C0K6_9RHOB</name>
<dbReference type="RefSeq" id="WP_149757383.1">
    <property type="nucleotide sequence ID" value="NZ_FOMS01000012.1"/>
</dbReference>
<dbReference type="EMBL" id="FOMS01000012">
    <property type="protein sequence ID" value="SFE61877.1"/>
    <property type="molecule type" value="Genomic_DNA"/>
</dbReference>
<dbReference type="OrthoDB" id="9812349at2"/>
<proteinExistence type="predicted"/>